<sequence length="173" mass="19070">MGRKQPARAAAVLAAHQGQSLLSEERRAISNKRHLDDLEKSNYTEPGVSSSAARGGNIDGLDGDEGAERPTGSRHLRAAAEEGSKRRKKMTTAVRMLLMYSKNYNTLVSEANLPLDQPNYRTAQAKPSRYPPLRLCSVCGSKPAYSCIRCGIEYCDLTCRATHDESRCERRIG</sequence>
<dbReference type="InParanoid" id="G7E8L8"/>
<dbReference type="eggNOG" id="KOG3362">
    <property type="taxonomic scope" value="Eukaryota"/>
</dbReference>
<evidence type="ECO:0000313" key="8">
    <source>
        <dbReference type="Proteomes" id="UP000009131"/>
    </source>
</evidence>
<reference evidence="7 8" key="1">
    <citation type="journal article" date="2011" name="J. Gen. Appl. Microbiol.">
        <title>Draft genome sequencing of the enigmatic basidiomycete Mixia osmundae.</title>
        <authorList>
            <person name="Nishida H."/>
            <person name="Nagatsuka Y."/>
            <person name="Sugiyama J."/>
        </authorList>
    </citation>
    <scope>NUCLEOTIDE SEQUENCE [LARGE SCALE GENOMIC DNA]</scope>
    <source>
        <strain evidence="8">CBS 9802 / IAM 14324 / JCM 22182 / KY 12970</strain>
    </source>
</reference>
<dbReference type="AlphaFoldDB" id="G7E8L8"/>
<dbReference type="OrthoDB" id="74807at2759"/>
<dbReference type="EMBL" id="BABT02000220">
    <property type="protein sequence ID" value="GAA99486.1"/>
    <property type="molecule type" value="Genomic_DNA"/>
</dbReference>
<dbReference type="RefSeq" id="XP_014568716.1">
    <property type="nucleotide sequence ID" value="XM_014713230.1"/>
</dbReference>
<name>G7E8L8_MIXOS</name>
<keyword evidence="3" id="KW-0862">Zinc</keyword>
<dbReference type="InterPro" id="IPR007529">
    <property type="entry name" value="Znf_HIT"/>
</dbReference>
<feature type="region of interest" description="Disordered" evidence="5">
    <location>
        <begin position="23"/>
        <end position="88"/>
    </location>
</feature>
<organism evidence="7 8">
    <name type="scientific">Mixia osmundae (strain CBS 9802 / IAM 14324 / JCM 22182 / KY 12970)</name>
    <dbReference type="NCBI Taxonomy" id="764103"/>
    <lineage>
        <taxon>Eukaryota</taxon>
        <taxon>Fungi</taxon>
        <taxon>Dikarya</taxon>
        <taxon>Basidiomycota</taxon>
        <taxon>Pucciniomycotina</taxon>
        <taxon>Mixiomycetes</taxon>
        <taxon>Mixiales</taxon>
        <taxon>Mixiaceae</taxon>
        <taxon>Mixia</taxon>
    </lineage>
</organism>
<dbReference type="PANTHER" id="PTHR13093">
    <property type="entry name" value="ZINC FINGER HIT DOMAIN CONTAINING PROTEIN 1"/>
    <property type="match status" value="1"/>
</dbReference>
<evidence type="ECO:0000256" key="3">
    <source>
        <dbReference type="ARBA" id="ARBA00022833"/>
    </source>
</evidence>
<protein>
    <recommendedName>
        <fullName evidence="6">HIT-type domain-containing protein</fullName>
    </recommendedName>
</protein>
<evidence type="ECO:0000256" key="1">
    <source>
        <dbReference type="ARBA" id="ARBA00022723"/>
    </source>
</evidence>
<dbReference type="PROSITE" id="PS51083">
    <property type="entry name" value="ZF_HIT"/>
    <property type="match status" value="1"/>
</dbReference>
<dbReference type="OMA" id="CIPCGAR"/>
<dbReference type="Proteomes" id="UP000009131">
    <property type="component" value="Unassembled WGS sequence"/>
</dbReference>
<dbReference type="GO" id="GO:0006338">
    <property type="term" value="P:chromatin remodeling"/>
    <property type="evidence" value="ECO:0007669"/>
    <property type="project" value="InterPro"/>
</dbReference>
<keyword evidence="8" id="KW-1185">Reference proteome</keyword>
<dbReference type="GO" id="GO:0008270">
    <property type="term" value="F:zinc ion binding"/>
    <property type="evidence" value="ECO:0007669"/>
    <property type="project" value="UniProtKB-UniRule"/>
</dbReference>
<gene>
    <name evidence="7" type="primary">Mo06186</name>
    <name evidence="7" type="ORF">E5Q_06186</name>
</gene>
<keyword evidence="1" id="KW-0479">Metal-binding</keyword>
<evidence type="ECO:0000256" key="5">
    <source>
        <dbReference type="SAM" id="MobiDB-lite"/>
    </source>
</evidence>
<reference evidence="7 8" key="2">
    <citation type="journal article" date="2012" name="Open Biol.">
        <title>Characteristics of nucleosomes and linker DNA regions on the genome of the basidiomycete Mixia osmundae revealed by mono- and dinucleosome mapping.</title>
        <authorList>
            <person name="Nishida H."/>
            <person name="Kondo S."/>
            <person name="Matsumoto T."/>
            <person name="Suzuki Y."/>
            <person name="Yoshikawa H."/>
            <person name="Taylor T.D."/>
            <person name="Sugiyama J."/>
        </authorList>
    </citation>
    <scope>NUCLEOTIDE SEQUENCE [LARGE SCALE GENOMIC DNA]</scope>
    <source>
        <strain evidence="8">CBS 9802 / IAM 14324 / JCM 22182 / KY 12970</strain>
    </source>
</reference>
<dbReference type="STRING" id="764103.G7E8L8"/>
<evidence type="ECO:0000256" key="4">
    <source>
        <dbReference type="PROSITE-ProRule" id="PRU00453"/>
    </source>
</evidence>
<dbReference type="CDD" id="cd21437">
    <property type="entry name" value="zf-HIT_ZNHIT1_like"/>
    <property type="match status" value="1"/>
</dbReference>
<feature type="domain" description="HIT-type" evidence="6">
    <location>
        <begin position="136"/>
        <end position="168"/>
    </location>
</feature>
<keyword evidence="2 4" id="KW-0863">Zinc-finger</keyword>
<dbReference type="FunCoup" id="G7E8L8">
    <property type="interactions" value="18"/>
</dbReference>
<feature type="compositionally biased region" description="Basic and acidic residues" evidence="5">
    <location>
        <begin position="23"/>
        <end position="42"/>
    </location>
</feature>
<dbReference type="HOGENOM" id="CLU_106918_1_0_1"/>
<dbReference type="GO" id="GO:0005634">
    <property type="term" value="C:nucleus"/>
    <property type="evidence" value="ECO:0007669"/>
    <property type="project" value="UniProtKB-ARBA"/>
</dbReference>
<dbReference type="InterPro" id="IPR039723">
    <property type="entry name" value="Vps71/ZNHIT1"/>
</dbReference>
<proteinExistence type="predicted"/>
<feature type="compositionally biased region" description="Polar residues" evidence="5">
    <location>
        <begin position="43"/>
        <end position="52"/>
    </location>
</feature>
<dbReference type="SUPFAM" id="SSF144232">
    <property type="entry name" value="HIT/MYND zinc finger-like"/>
    <property type="match status" value="1"/>
</dbReference>
<evidence type="ECO:0000313" key="7">
    <source>
        <dbReference type="EMBL" id="GAA99486.1"/>
    </source>
</evidence>
<evidence type="ECO:0000259" key="6">
    <source>
        <dbReference type="PROSITE" id="PS51083"/>
    </source>
</evidence>
<accession>G7E8L8</accession>
<comment type="caution">
    <text evidence="7">The sequence shown here is derived from an EMBL/GenBank/DDBJ whole genome shotgun (WGS) entry which is preliminary data.</text>
</comment>
<evidence type="ECO:0000256" key="2">
    <source>
        <dbReference type="ARBA" id="ARBA00022771"/>
    </source>
</evidence>